<dbReference type="RefSeq" id="WP_190926649.1">
    <property type="nucleotide sequence ID" value="NZ_JACXAC010000005.1"/>
</dbReference>
<feature type="domain" description="NmrA-like" evidence="1">
    <location>
        <begin position="2"/>
        <end position="288"/>
    </location>
</feature>
<keyword evidence="3" id="KW-1185">Reference proteome</keyword>
<name>A0ABR8JY03_9BACT</name>
<sequence>MAKKITVLGATGNIGTALVHHLLGQGHQVTAVARPSARLDALQQAGATTKAGDAHDAAFLTDALRGADAAFLMIPPSPTVPDVLAHMQQIGEAIAQAVRDAGVRHVVHLSSIGAEQPTGTGPVVGLHHQEARLNAIEGLAVAHLRPAYFMENLLANVGMVQHMGIIGSATRPDVAFPMVATRDIAAKAAELLSGPALEGHTVHYLLGPRDYSMAEATAILGRAIGRPELPYVPFPYADARQGMVGAGLSENMADLYIEMTQHINEEKSMTKGPRTAETTTPTTLEEFAQTVFAPAFEGAAAGAPATA</sequence>
<organism evidence="2 3">
    <name type="scientific">Hymenobacter armeniacus</name>
    <dbReference type="NCBI Taxonomy" id="2771358"/>
    <lineage>
        <taxon>Bacteria</taxon>
        <taxon>Pseudomonadati</taxon>
        <taxon>Bacteroidota</taxon>
        <taxon>Cytophagia</taxon>
        <taxon>Cytophagales</taxon>
        <taxon>Hymenobacteraceae</taxon>
        <taxon>Hymenobacter</taxon>
    </lineage>
</organism>
<accession>A0ABR8JY03</accession>
<dbReference type="SUPFAM" id="SSF51735">
    <property type="entry name" value="NAD(P)-binding Rossmann-fold domains"/>
    <property type="match status" value="1"/>
</dbReference>
<dbReference type="EMBL" id="JACXAC010000005">
    <property type="protein sequence ID" value="MBD2723693.1"/>
    <property type="molecule type" value="Genomic_DNA"/>
</dbReference>
<evidence type="ECO:0000313" key="2">
    <source>
        <dbReference type="EMBL" id="MBD2723693.1"/>
    </source>
</evidence>
<dbReference type="Gene3D" id="3.40.50.720">
    <property type="entry name" value="NAD(P)-binding Rossmann-like Domain"/>
    <property type="match status" value="1"/>
</dbReference>
<dbReference type="PANTHER" id="PTHR43162">
    <property type="match status" value="1"/>
</dbReference>
<evidence type="ECO:0000313" key="3">
    <source>
        <dbReference type="Proteomes" id="UP000606003"/>
    </source>
</evidence>
<protein>
    <submittedName>
        <fullName evidence="2">NmrA family NAD(P)-binding protein</fullName>
    </submittedName>
</protein>
<proteinExistence type="predicted"/>
<dbReference type="Pfam" id="PF05368">
    <property type="entry name" value="NmrA"/>
    <property type="match status" value="1"/>
</dbReference>
<dbReference type="Proteomes" id="UP000606003">
    <property type="component" value="Unassembled WGS sequence"/>
</dbReference>
<reference evidence="2 3" key="1">
    <citation type="submission" date="2020-09" db="EMBL/GenBank/DDBJ databases">
        <authorList>
            <person name="Kim M.K."/>
        </authorList>
    </citation>
    <scope>NUCLEOTIDE SEQUENCE [LARGE SCALE GENOMIC DNA]</scope>
    <source>
        <strain evidence="2 3">BT189</strain>
    </source>
</reference>
<dbReference type="InterPro" id="IPR051604">
    <property type="entry name" value="Ergot_Alk_Oxidoreductase"/>
</dbReference>
<dbReference type="InterPro" id="IPR008030">
    <property type="entry name" value="NmrA-like"/>
</dbReference>
<dbReference type="PANTHER" id="PTHR43162:SF1">
    <property type="entry name" value="PRESTALK A DIFFERENTIATION PROTEIN A"/>
    <property type="match status" value="1"/>
</dbReference>
<dbReference type="Gene3D" id="3.90.25.10">
    <property type="entry name" value="UDP-galactose 4-epimerase, domain 1"/>
    <property type="match status" value="1"/>
</dbReference>
<evidence type="ECO:0000259" key="1">
    <source>
        <dbReference type="Pfam" id="PF05368"/>
    </source>
</evidence>
<gene>
    <name evidence="2" type="ORF">IC234_16315</name>
</gene>
<comment type="caution">
    <text evidence="2">The sequence shown here is derived from an EMBL/GenBank/DDBJ whole genome shotgun (WGS) entry which is preliminary data.</text>
</comment>
<dbReference type="InterPro" id="IPR036291">
    <property type="entry name" value="NAD(P)-bd_dom_sf"/>
</dbReference>